<organism evidence="2 3">
    <name type="scientific">Cryobacterium suzukii</name>
    <dbReference type="NCBI Taxonomy" id="1259198"/>
    <lineage>
        <taxon>Bacteria</taxon>
        <taxon>Bacillati</taxon>
        <taxon>Actinomycetota</taxon>
        <taxon>Actinomycetes</taxon>
        <taxon>Micrococcales</taxon>
        <taxon>Microbacteriaceae</taxon>
        <taxon>Cryobacterium</taxon>
    </lineage>
</organism>
<sequence length="165" mass="18031">MDLMRTRADESTPGDHRSPREQAVAAFTALVLPVRVSIPSIVSLVEQSRKTHISIASSSLLNGTEICGLWLSRETDDLIFHVETDSEHHRQQIVCHELAHMILRHDEVASPTLHGMLGTDGAGIAFGRSDFRDEFELAAEALADLLTSAIRTSTKEPAGFEGVFG</sequence>
<evidence type="ECO:0000313" key="2">
    <source>
        <dbReference type="EMBL" id="TFD63189.1"/>
    </source>
</evidence>
<protein>
    <submittedName>
        <fullName evidence="2">ImmA/IrrE family metallo-endopeptidase</fullName>
    </submittedName>
</protein>
<dbReference type="EMBL" id="SOHJ01000001">
    <property type="protein sequence ID" value="TFD63189.1"/>
    <property type="molecule type" value="Genomic_DNA"/>
</dbReference>
<reference evidence="2 3" key="1">
    <citation type="submission" date="2019-03" db="EMBL/GenBank/DDBJ databases">
        <title>Genomics of glacier-inhabiting Cryobacterium strains.</title>
        <authorList>
            <person name="Liu Q."/>
            <person name="Xin Y.-H."/>
        </authorList>
    </citation>
    <scope>NUCLEOTIDE SEQUENCE [LARGE SCALE GENOMIC DNA]</scope>
    <source>
        <strain evidence="2 3">Sr39</strain>
    </source>
</reference>
<dbReference type="Proteomes" id="UP000298170">
    <property type="component" value="Unassembled WGS sequence"/>
</dbReference>
<evidence type="ECO:0000256" key="1">
    <source>
        <dbReference type="SAM" id="MobiDB-lite"/>
    </source>
</evidence>
<gene>
    <name evidence="2" type="ORF">E3T39_00310</name>
</gene>
<keyword evidence="3" id="KW-1185">Reference proteome</keyword>
<feature type="region of interest" description="Disordered" evidence="1">
    <location>
        <begin position="1"/>
        <end position="20"/>
    </location>
</feature>
<comment type="caution">
    <text evidence="2">The sequence shown here is derived from an EMBL/GenBank/DDBJ whole genome shotgun (WGS) entry which is preliminary data.</text>
</comment>
<dbReference type="AlphaFoldDB" id="A0A4R9AKD0"/>
<accession>A0A4R9AKD0</accession>
<name>A0A4R9AKD0_9MICO</name>
<proteinExistence type="predicted"/>
<evidence type="ECO:0000313" key="3">
    <source>
        <dbReference type="Proteomes" id="UP000298170"/>
    </source>
</evidence>
<dbReference type="OrthoDB" id="4144896at2"/>